<keyword evidence="4" id="KW-0378">Hydrolase</keyword>
<dbReference type="RefSeq" id="WP_007554055.1">
    <property type="nucleotide sequence ID" value="NZ_AENT01000007.1"/>
</dbReference>
<dbReference type="OrthoDB" id="1633187at2"/>
<evidence type="ECO:0000259" key="3">
    <source>
        <dbReference type="Pfam" id="PF07687"/>
    </source>
</evidence>
<feature type="binding site" evidence="1">
    <location>
        <position position="370"/>
    </location>
    <ligand>
        <name>Mn(2+)</name>
        <dbReference type="ChEBI" id="CHEBI:29035"/>
        <label>2</label>
    </ligand>
</feature>
<dbReference type="SUPFAM" id="SSF55031">
    <property type="entry name" value="Bacterial exopeptidase dimerisation domain"/>
    <property type="match status" value="1"/>
</dbReference>
<accession>E4L7M3</accession>
<feature type="binding site" evidence="1">
    <location>
        <position position="167"/>
    </location>
    <ligand>
        <name>Mn(2+)</name>
        <dbReference type="ChEBI" id="CHEBI:29035"/>
        <label>2</label>
    </ligand>
</feature>
<dbReference type="SUPFAM" id="SSF53187">
    <property type="entry name" value="Zn-dependent exopeptidases"/>
    <property type="match status" value="1"/>
</dbReference>
<feature type="domain" description="Peptidase M20 dimerisation" evidence="3">
    <location>
        <begin position="187"/>
        <end position="281"/>
    </location>
</feature>
<dbReference type="EMBL" id="AENT01000007">
    <property type="protein sequence ID" value="EFR43217.1"/>
    <property type="molecule type" value="Genomic_DNA"/>
</dbReference>
<dbReference type="InterPro" id="IPR036264">
    <property type="entry name" value="Bact_exopeptidase_dim_dom"/>
</dbReference>
<dbReference type="InterPro" id="IPR017439">
    <property type="entry name" value="Amidohydrolase"/>
</dbReference>
<keyword evidence="1" id="KW-0479">Metal-binding</keyword>
<evidence type="ECO:0000256" key="2">
    <source>
        <dbReference type="SAM" id="Coils"/>
    </source>
</evidence>
<dbReference type="GO" id="GO:0046872">
    <property type="term" value="F:metal ion binding"/>
    <property type="evidence" value="ECO:0007669"/>
    <property type="project" value="UniProtKB-KW"/>
</dbReference>
<dbReference type="Gene3D" id="3.40.630.10">
    <property type="entry name" value="Zn peptidases"/>
    <property type="match status" value="1"/>
</dbReference>
<dbReference type="PIRSF" id="PIRSF005962">
    <property type="entry name" value="Pept_M20D_amidohydro"/>
    <property type="match status" value="1"/>
</dbReference>
<evidence type="ECO:0000256" key="1">
    <source>
        <dbReference type="PIRSR" id="PIRSR005962-1"/>
    </source>
</evidence>
<dbReference type="Pfam" id="PF07687">
    <property type="entry name" value="M20_dimer"/>
    <property type="match status" value="1"/>
</dbReference>
<dbReference type="InterPro" id="IPR011650">
    <property type="entry name" value="Peptidase_M20_dimer"/>
</dbReference>
<dbReference type="PANTHER" id="PTHR11014:SF63">
    <property type="entry name" value="METALLOPEPTIDASE, PUTATIVE (AFU_ORTHOLOGUE AFUA_6G09600)-RELATED"/>
    <property type="match status" value="1"/>
</dbReference>
<protein>
    <submittedName>
        <fullName evidence="4">Amidohydrolase</fullName>
    </submittedName>
</protein>
<name>E4L7M3_9FIRM</name>
<dbReference type="NCBIfam" id="TIGR01891">
    <property type="entry name" value="amidohydrolases"/>
    <property type="match status" value="1"/>
</dbReference>
<dbReference type="AlphaFoldDB" id="E4L7M3"/>
<keyword evidence="1" id="KW-0464">Manganese</keyword>
<comment type="cofactor">
    <cofactor evidence="1">
        <name>Mn(2+)</name>
        <dbReference type="ChEBI" id="CHEBI:29035"/>
    </cofactor>
    <text evidence="1">The Mn(2+) ion enhances activity.</text>
</comment>
<dbReference type="Gene3D" id="3.30.70.360">
    <property type="match status" value="1"/>
</dbReference>
<dbReference type="Proteomes" id="UP000004594">
    <property type="component" value="Unassembled WGS sequence"/>
</dbReference>
<proteinExistence type="predicted"/>
<keyword evidence="2" id="KW-0175">Coiled coil</keyword>
<dbReference type="InterPro" id="IPR002933">
    <property type="entry name" value="Peptidase_M20"/>
</dbReference>
<gene>
    <name evidence="4" type="ORF">HMPREF9220_0028</name>
</gene>
<evidence type="ECO:0000313" key="4">
    <source>
        <dbReference type="EMBL" id="EFR43217.1"/>
    </source>
</evidence>
<dbReference type="eggNOG" id="COG1473">
    <property type="taxonomic scope" value="Bacteria"/>
</dbReference>
<feature type="binding site" evidence="1">
    <location>
        <position position="142"/>
    </location>
    <ligand>
        <name>Mn(2+)</name>
        <dbReference type="ChEBI" id="CHEBI:29035"/>
        <label>2</label>
    </ligand>
</feature>
<dbReference type="Pfam" id="PF01546">
    <property type="entry name" value="Peptidase_M20"/>
    <property type="match status" value="1"/>
</dbReference>
<evidence type="ECO:0000313" key="5">
    <source>
        <dbReference type="Proteomes" id="UP000004594"/>
    </source>
</evidence>
<organism evidence="4 5">
    <name type="scientific">Dialister micraerophilus UPII 345-E</name>
    <dbReference type="NCBI Taxonomy" id="910314"/>
    <lineage>
        <taxon>Bacteria</taxon>
        <taxon>Bacillati</taxon>
        <taxon>Bacillota</taxon>
        <taxon>Negativicutes</taxon>
        <taxon>Veillonellales</taxon>
        <taxon>Veillonellaceae</taxon>
        <taxon>Dialister</taxon>
    </lineage>
</organism>
<sequence length="397" mass="44126">MELQEKLIKMLEERKDEMIQIRRHLHENPEVSFHETETAKYIAKFYEGKDVEIHKNIAGKNGIVVTIKGGKSGKTIGIRADFDALPIKEETGLFFASKNEGVMHACGHDGHTAYLMILADCLIKLKDEIKGTIKIIHQNAEEMAPGGAKDIVESGLLDDMEEIYGIHLLPDGTAGTVGWHKGYSFTGRSYMKLEIKGVGGHGSSPHLANDAIVAGAYFITQAQTVISRRLNPFDVGVITIGSFDGKGQFNIIKESVELEGDIRCMSNEGQKLIGEELEKLAKGIETGFGVKCKLTYKNDYSPLYNDIELTEKVVKILEKAAKKDKDIKEVKEFPPQAPSEDFSYYNKICKGCYFFIAAAPKNVKKVIYNHNPKFDIDEDALLVAAKSVAYIVTEKMK</sequence>
<feature type="binding site" evidence="1">
    <location>
        <position position="106"/>
    </location>
    <ligand>
        <name>Mn(2+)</name>
        <dbReference type="ChEBI" id="CHEBI:29035"/>
        <label>2</label>
    </ligand>
</feature>
<reference evidence="4 5" key="1">
    <citation type="submission" date="2010-11" db="EMBL/GenBank/DDBJ databases">
        <authorList>
            <person name="Durkin A.S."/>
            <person name="Madupu R."/>
            <person name="Torralba M."/>
            <person name="Gillis M."/>
            <person name="Methe B."/>
            <person name="Sutton G."/>
            <person name="Nelson K.E."/>
        </authorList>
    </citation>
    <scope>NUCLEOTIDE SEQUENCE [LARGE SCALE GENOMIC DNA]</scope>
    <source>
        <strain evidence="4 5">UPII 345-E</strain>
    </source>
</reference>
<dbReference type="FunFam" id="3.30.70.360:FF:000020">
    <property type="entry name" value="Peptidase, M20/M25/M40 family"/>
    <property type="match status" value="1"/>
</dbReference>
<dbReference type="GO" id="GO:0016787">
    <property type="term" value="F:hydrolase activity"/>
    <property type="evidence" value="ECO:0007669"/>
    <property type="project" value="UniProtKB-KW"/>
</dbReference>
<dbReference type="PANTHER" id="PTHR11014">
    <property type="entry name" value="PEPTIDASE M20 FAMILY MEMBER"/>
    <property type="match status" value="1"/>
</dbReference>
<comment type="caution">
    <text evidence="4">The sequence shown here is derived from an EMBL/GenBank/DDBJ whole genome shotgun (WGS) entry which is preliminary data.</text>
</comment>
<feature type="coiled-coil region" evidence="2">
    <location>
        <begin position="1"/>
        <end position="28"/>
    </location>
</feature>
<feature type="binding site" evidence="1">
    <location>
        <position position="108"/>
    </location>
    <ligand>
        <name>Mn(2+)</name>
        <dbReference type="ChEBI" id="CHEBI:29035"/>
        <label>2</label>
    </ligand>
</feature>